<dbReference type="OrthoDB" id="5959530at2"/>
<reference evidence="1 2" key="1">
    <citation type="submission" date="2019-03" db="EMBL/GenBank/DDBJ databases">
        <title>Genomic Encyclopedia of Type Strains, Phase IV (KMG-IV): sequencing the most valuable type-strain genomes for metagenomic binning, comparative biology and taxonomic classification.</title>
        <authorList>
            <person name="Goeker M."/>
        </authorList>
    </citation>
    <scope>NUCLEOTIDE SEQUENCE [LARGE SCALE GENOMIC DNA]</scope>
    <source>
        <strain evidence="1 2">DSM 24830</strain>
    </source>
</reference>
<dbReference type="RefSeq" id="WP_131907030.1">
    <property type="nucleotide sequence ID" value="NZ_BAAAFU010000001.1"/>
</dbReference>
<keyword evidence="2" id="KW-1185">Reference proteome</keyword>
<dbReference type="AlphaFoldDB" id="A0A4R1EZ73"/>
<name>A0A4R1EZ73_9GAMM</name>
<dbReference type="EMBL" id="SMFQ01000004">
    <property type="protein sequence ID" value="TCJ85334.1"/>
    <property type="molecule type" value="Genomic_DNA"/>
</dbReference>
<sequence length="106" mass="12060">MTSIIILLILASIAWFWMNSVRAKEIALQASANACKEIHAQFLDQTASLKSLKLIRTNTGRMGFQRVYRFNFSLDRDSRLDGYVEINGYKINKVFLDEADGATILK</sequence>
<dbReference type="Pfam" id="PF11743">
    <property type="entry name" value="DUF3301"/>
    <property type="match status" value="1"/>
</dbReference>
<dbReference type="Proteomes" id="UP000294887">
    <property type="component" value="Unassembled WGS sequence"/>
</dbReference>
<dbReference type="InterPro" id="IPR021732">
    <property type="entry name" value="DUF3301"/>
</dbReference>
<evidence type="ECO:0000313" key="2">
    <source>
        <dbReference type="Proteomes" id="UP000294887"/>
    </source>
</evidence>
<gene>
    <name evidence="1" type="ORF">EV695_3305</name>
</gene>
<protein>
    <submittedName>
        <fullName evidence="1">Uncharacterized protein DUF3301</fullName>
    </submittedName>
</protein>
<evidence type="ECO:0000313" key="1">
    <source>
        <dbReference type="EMBL" id="TCJ85334.1"/>
    </source>
</evidence>
<comment type="caution">
    <text evidence="1">The sequence shown here is derived from an EMBL/GenBank/DDBJ whole genome shotgun (WGS) entry which is preliminary data.</text>
</comment>
<accession>A0A4R1EZ73</accession>
<organism evidence="1 2">
    <name type="scientific">Cocleimonas flava</name>
    <dbReference type="NCBI Taxonomy" id="634765"/>
    <lineage>
        <taxon>Bacteria</taxon>
        <taxon>Pseudomonadati</taxon>
        <taxon>Pseudomonadota</taxon>
        <taxon>Gammaproteobacteria</taxon>
        <taxon>Thiotrichales</taxon>
        <taxon>Thiotrichaceae</taxon>
        <taxon>Cocleimonas</taxon>
    </lineage>
</organism>
<proteinExistence type="predicted"/>